<sequence>MLAHKLKLVAGSLLAGTVGYAGWTLVSNEGGGESEAFEGRKVSEGKRTHKDLIIPTRAEQLNSLQGGEQYDILVIGGGVTGAGVALDAVTRGLNVALVEKDDFSSGTSSRSTKLIHGGVRYLQKAIMGFDLEQYRLVREALHERANLLEIAPHLSRPLPIMLPIYSWWQVPYFWCGIKLYDFVSGKKLVKSSFYVSKAKAMEEFPMLQKNRLCGALVYYDGQHNDARMNLAIALTAAREGAKIANHVEVLSLIKEKDLVKGAHVRDTLTGKEWNIFAKVVINATGPFTDRIRHMDNPEVPNICQPSAGVHIVVPDYYSPRTMGLLDPSTSDGRVIFFLPWEGKTIAGTTDSPTDVTHSPQPTEEDIRFILKEIKDYLSPDLSVRRGDVLAAWSGIRPLVSDPNSKNTQSISRNHVIEVSNSKMVTIAGGKWTTYRAMARDTVDKAVSVGGLNDPRGCQTDGFILEGGEAWQPTSFIRLVQDYGIEVEVAQYLSKTYGDKAPRVAEMAQFTGRRWPVKGKRIVEEFPYIEANVLYAIKEYACTAIDVIARRTSLAFLDVQAAEEALPRVVEIMGKELGWSKDEKKKQISEARHFLETMGLQIHHEVRNVEIKLSYQEAKRYTQIFKSLDKDNDGHISIYDLKRALKDMGETVSDRELRDLIAEVDINKNATIEEEEFLQLMSAIRTGEVANSRMAEIVRRQQQEMGLPVRRSGGGV</sequence>
<dbReference type="KEGG" id="aqu:100632296"/>
<dbReference type="InterPro" id="IPR036188">
    <property type="entry name" value="FAD/NAD-bd_sf"/>
</dbReference>
<evidence type="ECO:0000256" key="4">
    <source>
        <dbReference type="ARBA" id="ARBA00007330"/>
    </source>
</evidence>
<dbReference type="PANTHER" id="PTHR11985">
    <property type="entry name" value="GLYCEROL-3-PHOSPHATE DEHYDROGENASE"/>
    <property type="match status" value="1"/>
</dbReference>
<dbReference type="PANTHER" id="PTHR11985:SF15">
    <property type="entry name" value="GLYCEROL-3-PHOSPHATE DEHYDROGENASE, MITOCHONDRIAL"/>
    <property type="match status" value="1"/>
</dbReference>
<evidence type="ECO:0000256" key="13">
    <source>
        <dbReference type="ARBA" id="ARBA00023128"/>
    </source>
</evidence>
<feature type="signal peptide" evidence="15">
    <location>
        <begin position="1"/>
        <end position="21"/>
    </location>
</feature>
<evidence type="ECO:0000256" key="8">
    <source>
        <dbReference type="ARBA" id="ARBA00022737"/>
    </source>
</evidence>
<accession>A0A1X7UB24</accession>
<dbReference type="FunCoup" id="A0A1X7UB24">
    <property type="interactions" value="600"/>
</dbReference>
<keyword evidence="11" id="KW-0809">Transit peptide</keyword>
<comment type="subcellular location">
    <subcellularLocation>
        <location evidence="2">Mitochondrion</location>
    </subcellularLocation>
</comment>
<dbReference type="InParanoid" id="A0A1X7UB24"/>
<proteinExistence type="inferred from homology"/>
<dbReference type="Proteomes" id="UP000007879">
    <property type="component" value="Unassembled WGS sequence"/>
</dbReference>
<evidence type="ECO:0000313" key="17">
    <source>
        <dbReference type="EnsemblMetazoa" id="Aqu2.1.24656_001"/>
    </source>
</evidence>
<evidence type="ECO:0000313" key="18">
    <source>
        <dbReference type="Proteomes" id="UP000007879"/>
    </source>
</evidence>
<dbReference type="PROSITE" id="PS00978">
    <property type="entry name" value="FAD_G3PDH_2"/>
    <property type="match status" value="1"/>
</dbReference>
<dbReference type="InterPro" id="IPR031656">
    <property type="entry name" value="DAO_C"/>
</dbReference>
<comment type="cofactor">
    <cofactor evidence="1 14">
        <name>FAD</name>
        <dbReference type="ChEBI" id="CHEBI:57692"/>
    </cofactor>
</comment>
<dbReference type="InterPro" id="IPR018247">
    <property type="entry name" value="EF_Hand_1_Ca_BS"/>
</dbReference>
<dbReference type="Gene3D" id="3.30.9.10">
    <property type="entry name" value="D-Amino Acid Oxidase, subunit A, domain 2"/>
    <property type="match status" value="1"/>
</dbReference>
<dbReference type="PROSITE" id="PS00018">
    <property type="entry name" value="EF_HAND_1"/>
    <property type="match status" value="1"/>
</dbReference>
<dbReference type="FunFam" id="1.10.8.870:FF:000001">
    <property type="entry name" value="Glycerol-3-phosphate dehydrogenase"/>
    <property type="match status" value="1"/>
</dbReference>
<dbReference type="eggNOG" id="KOG0042">
    <property type="taxonomic scope" value="Eukaryota"/>
</dbReference>
<dbReference type="Gene3D" id="3.50.50.60">
    <property type="entry name" value="FAD/NAD(P)-binding domain"/>
    <property type="match status" value="1"/>
</dbReference>
<keyword evidence="13" id="KW-0496">Mitochondrion</keyword>
<dbReference type="Gene3D" id="1.10.8.870">
    <property type="entry name" value="Alpha-glycerophosphate oxidase, cap domain"/>
    <property type="match status" value="1"/>
</dbReference>
<dbReference type="InterPro" id="IPR011992">
    <property type="entry name" value="EF-hand-dom_pair"/>
</dbReference>
<dbReference type="Pfam" id="PF16901">
    <property type="entry name" value="DAO_C"/>
    <property type="match status" value="1"/>
</dbReference>
<evidence type="ECO:0000259" key="16">
    <source>
        <dbReference type="PROSITE" id="PS50222"/>
    </source>
</evidence>
<dbReference type="OrthoDB" id="264015at2759"/>
<comment type="pathway">
    <text evidence="3">Polyol metabolism; glycerol degradation.</text>
</comment>
<dbReference type="PRINTS" id="PR01001">
    <property type="entry name" value="FADG3PDH"/>
</dbReference>
<reference evidence="18" key="1">
    <citation type="journal article" date="2010" name="Nature">
        <title>The Amphimedon queenslandica genome and the evolution of animal complexity.</title>
        <authorList>
            <person name="Srivastava M."/>
            <person name="Simakov O."/>
            <person name="Chapman J."/>
            <person name="Fahey B."/>
            <person name="Gauthier M.E."/>
            <person name="Mitros T."/>
            <person name="Richards G.S."/>
            <person name="Conaco C."/>
            <person name="Dacre M."/>
            <person name="Hellsten U."/>
            <person name="Larroux C."/>
            <person name="Putnam N.H."/>
            <person name="Stanke M."/>
            <person name="Adamska M."/>
            <person name="Darling A."/>
            <person name="Degnan S.M."/>
            <person name="Oakley T.H."/>
            <person name="Plachetzki D.C."/>
            <person name="Zhai Y."/>
            <person name="Adamski M."/>
            <person name="Calcino A."/>
            <person name="Cummins S.F."/>
            <person name="Goodstein D.M."/>
            <person name="Harris C."/>
            <person name="Jackson D.J."/>
            <person name="Leys S.P."/>
            <person name="Shu S."/>
            <person name="Woodcroft B.J."/>
            <person name="Vervoort M."/>
            <person name="Kosik K.S."/>
            <person name="Manning G."/>
            <person name="Degnan B.M."/>
            <person name="Rokhsar D.S."/>
        </authorList>
    </citation>
    <scope>NUCLEOTIDE SEQUENCE [LARGE SCALE GENOMIC DNA]</scope>
</reference>
<evidence type="ECO:0000256" key="2">
    <source>
        <dbReference type="ARBA" id="ARBA00004173"/>
    </source>
</evidence>
<keyword evidence="15" id="KW-0732">Signal</keyword>
<dbReference type="EnsemblMetazoa" id="XM_011407339.2">
    <property type="protein sequence ID" value="XP_011405641.2"/>
    <property type="gene ID" value="LOC100632296"/>
</dbReference>
<keyword evidence="9" id="KW-0274">FAD</keyword>
<dbReference type="InterPro" id="IPR000447">
    <property type="entry name" value="G3P_DH_FAD-dep"/>
</dbReference>
<feature type="domain" description="EF-hand" evidence="16">
    <location>
        <begin position="651"/>
        <end position="686"/>
    </location>
</feature>
<evidence type="ECO:0000256" key="9">
    <source>
        <dbReference type="ARBA" id="ARBA00022827"/>
    </source>
</evidence>
<dbReference type="CDD" id="cd00051">
    <property type="entry name" value="EFh"/>
    <property type="match status" value="1"/>
</dbReference>
<dbReference type="FunFam" id="3.30.9.10:FF:000001">
    <property type="entry name" value="Glycerol-3-phosphate dehydrogenase"/>
    <property type="match status" value="1"/>
</dbReference>
<feature type="chain" id="PRO_5010859914" description="Glycerol-3-phosphate dehydrogenase" evidence="15">
    <location>
        <begin position="22"/>
        <end position="715"/>
    </location>
</feature>
<protein>
    <recommendedName>
        <fullName evidence="5 14">Glycerol-3-phosphate dehydrogenase</fullName>
        <ecNumber evidence="5 14">1.1.5.3</ecNumber>
    </recommendedName>
</protein>
<dbReference type="EC" id="1.1.5.3" evidence="5 14"/>
<dbReference type="GO" id="GO:0005739">
    <property type="term" value="C:mitochondrion"/>
    <property type="evidence" value="ECO:0007669"/>
    <property type="project" value="UniProtKB-SubCell"/>
</dbReference>
<keyword evidence="10" id="KW-0106">Calcium</keyword>
<keyword evidence="18" id="KW-1185">Reference proteome</keyword>
<dbReference type="Pfam" id="PF01266">
    <property type="entry name" value="DAO"/>
    <property type="match status" value="1"/>
</dbReference>
<evidence type="ECO:0000256" key="7">
    <source>
        <dbReference type="ARBA" id="ARBA00022723"/>
    </source>
</evidence>
<dbReference type="OMA" id="PHIVKPM"/>
<dbReference type="InterPro" id="IPR006076">
    <property type="entry name" value="FAD-dep_OxRdtase"/>
</dbReference>
<evidence type="ECO:0000256" key="15">
    <source>
        <dbReference type="SAM" id="SignalP"/>
    </source>
</evidence>
<reference evidence="17" key="2">
    <citation type="submission" date="2017-05" db="UniProtKB">
        <authorList>
            <consortium name="EnsemblMetazoa"/>
        </authorList>
    </citation>
    <scope>IDENTIFICATION</scope>
</reference>
<keyword evidence="6 14" id="KW-0285">Flavoprotein</keyword>
<dbReference type="STRING" id="400682.A0A1X7UB24"/>
<dbReference type="SUPFAM" id="SSF51905">
    <property type="entry name" value="FAD/NAD(P)-binding domain"/>
    <property type="match status" value="1"/>
</dbReference>
<dbReference type="InterPro" id="IPR002048">
    <property type="entry name" value="EF_hand_dom"/>
</dbReference>
<dbReference type="InterPro" id="IPR038299">
    <property type="entry name" value="DAO_C_sf"/>
</dbReference>
<evidence type="ECO:0000256" key="10">
    <source>
        <dbReference type="ARBA" id="ARBA00022837"/>
    </source>
</evidence>
<gene>
    <name evidence="17" type="primary">100632296</name>
</gene>
<dbReference type="PROSITE" id="PS00977">
    <property type="entry name" value="FAD_G3PDH_1"/>
    <property type="match status" value="1"/>
</dbReference>
<keyword evidence="12 14" id="KW-0560">Oxidoreductase</keyword>
<dbReference type="EnsemblMetazoa" id="Aqu2.1.24656_001">
    <property type="protein sequence ID" value="Aqu2.1.24656_001"/>
    <property type="gene ID" value="Aqu2.1.24656"/>
</dbReference>
<name>A0A1X7UB24_AMPQE</name>
<evidence type="ECO:0000256" key="12">
    <source>
        <dbReference type="ARBA" id="ARBA00023002"/>
    </source>
</evidence>
<evidence type="ECO:0000256" key="6">
    <source>
        <dbReference type="ARBA" id="ARBA00022630"/>
    </source>
</evidence>
<dbReference type="GO" id="GO:0005509">
    <property type="term" value="F:calcium ion binding"/>
    <property type="evidence" value="ECO:0007669"/>
    <property type="project" value="InterPro"/>
</dbReference>
<dbReference type="GO" id="GO:0004368">
    <property type="term" value="F:glycerol-3-phosphate dehydrogenase (quinone) activity"/>
    <property type="evidence" value="ECO:0007669"/>
    <property type="project" value="UniProtKB-EC"/>
</dbReference>
<dbReference type="SUPFAM" id="SSF54373">
    <property type="entry name" value="FAD-linked reductases, C-terminal domain"/>
    <property type="match status" value="1"/>
</dbReference>
<dbReference type="SMART" id="SM00054">
    <property type="entry name" value="EFh"/>
    <property type="match status" value="2"/>
</dbReference>
<dbReference type="GO" id="GO:0006072">
    <property type="term" value="P:glycerol-3-phosphate metabolic process"/>
    <property type="evidence" value="ECO:0007669"/>
    <property type="project" value="UniProtKB-UniRule"/>
</dbReference>
<evidence type="ECO:0000256" key="3">
    <source>
        <dbReference type="ARBA" id="ARBA00004745"/>
    </source>
</evidence>
<keyword evidence="7" id="KW-0479">Metal-binding</keyword>
<feature type="domain" description="EF-hand" evidence="16">
    <location>
        <begin position="615"/>
        <end position="650"/>
    </location>
</feature>
<dbReference type="PROSITE" id="PS50222">
    <property type="entry name" value="EF_HAND_2"/>
    <property type="match status" value="2"/>
</dbReference>
<dbReference type="SUPFAM" id="SSF47473">
    <property type="entry name" value="EF-hand"/>
    <property type="match status" value="1"/>
</dbReference>
<evidence type="ECO:0000256" key="11">
    <source>
        <dbReference type="ARBA" id="ARBA00022946"/>
    </source>
</evidence>
<organism evidence="17">
    <name type="scientific">Amphimedon queenslandica</name>
    <name type="common">Sponge</name>
    <dbReference type="NCBI Taxonomy" id="400682"/>
    <lineage>
        <taxon>Eukaryota</taxon>
        <taxon>Metazoa</taxon>
        <taxon>Porifera</taxon>
        <taxon>Demospongiae</taxon>
        <taxon>Heteroscleromorpha</taxon>
        <taxon>Haplosclerida</taxon>
        <taxon>Niphatidae</taxon>
        <taxon>Amphimedon</taxon>
    </lineage>
</organism>
<evidence type="ECO:0000256" key="14">
    <source>
        <dbReference type="RuleBase" id="RU361217"/>
    </source>
</evidence>
<comment type="catalytic activity">
    <reaction evidence="14">
        <text>a quinone + sn-glycerol 3-phosphate = dihydroxyacetone phosphate + a quinol</text>
        <dbReference type="Rhea" id="RHEA:18977"/>
        <dbReference type="ChEBI" id="CHEBI:24646"/>
        <dbReference type="ChEBI" id="CHEBI:57597"/>
        <dbReference type="ChEBI" id="CHEBI:57642"/>
        <dbReference type="ChEBI" id="CHEBI:132124"/>
        <dbReference type="EC" id="1.1.5.3"/>
    </reaction>
</comment>
<keyword evidence="8" id="KW-0677">Repeat</keyword>
<evidence type="ECO:0000256" key="1">
    <source>
        <dbReference type="ARBA" id="ARBA00001974"/>
    </source>
</evidence>
<dbReference type="Gene3D" id="1.10.238.10">
    <property type="entry name" value="EF-hand"/>
    <property type="match status" value="1"/>
</dbReference>
<comment type="similarity">
    <text evidence="4 14">Belongs to the FAD-dependent glycerol-3-phosphate dehydrogenase family.</text>
</comment>
<dbReference type="Pfam" id="PF13499">
    <property type="entry name" value="EF-hand_7"/>
    <property type="match status" value="1"/>
</dbReference>
<dbReference type="AlphaFoldDB" id="A0A1X7UB24"/>
<evidence type="ECO:0000256" key="5">
    <source>
        <dbReference type="ARBA" id="ARBA00013029"/>
    </source>
</evidence>